<dbReference type="EMBL" id="JAAAJA010000322">
    <property type="protein sequence ID" value="KAG0255990.1"/>
    <property type="molecule type" value="Genomic_DNA"/>
</dbReference>
<feature type="compositionally biased region" description="Basic and acidic residues" evidence="2">
    <location>
        <begin position="54"/>
        <end position="66"/>
    </location>
</feature>
<feature type="region of interest" description="Disordered" evidence="2">
    <location>
        <begin position="273"/>
        <end position="320"/>
    </location>
</feature>
<dbReference type="Proteomes" id="UP000726737">
    <property type="component" value="Unassembled WGS sequence"/>
</dbReference>
<dbReference type="Gene3D" id="3.20.90.10">
    <property type="entry name" value="Tubby Protein, Chain A"/>
    <property type="match status" value="1"/>
</dbReference>
<dbReference type="GO" id="GO:0005929">
    <property type="term" value="C:cilium"/>
    <property type="evidence" value="ECO:0007669"/>
    <property type="project" value="TreeGrafter"/>
</dbReference>
<comment type="similarity">
    <text evidence="1">Belongs to the TUB family.</text>
</comment>
<sequence>MTHYNPHGSNGKASLVVQAPTSSTSSVSSSSLLGPSNRPNSPRLPSLGHLSSHRKGDSNIDTHQNDYEDGCEDDGDDDDDDEGDDEDDDEDDDDDEDEDDGLDGASMDPQVEQQNIAIADSFSLIQPAPNPMPEPYIINHPTTHNTPPFSFESQLDIISPEILHDTVMSPVPQGKKFMCRIMRKNEGMDKRIYPTYELSLEDPIRPRPVYLLRATKKKRSRGSYYAITSDMDSSCDYSRKATEHSYGVLGKLRSNFLGTAFNVYSNGRNPFSSGSAGTDVMAETSAHPVNGGGHPDTSTIPSKRNSRTEKEKQHHSKEKDKFLPIRQELGAVIYNPNVLGLKGPRKMTILMNTMGTNGQMVESRPTQAKDTLIGRMTGDMTDLLVLRNKSPQWNDDTNSFVLNFGGRVSLASVKNFQIVHDHDLDYIIMQFGRTSQDTFTMDCQYPMTPFQAFAFALTSFDAKLACE</sequence>
<dbReference type="PANTHER" id="PTHR16517:SF7">
    <property type="entry name" value="PROTEIN KING TUBBY"/>
    <property type="match status" value="1"/>
</dbReference>
<gene>
    <name evidence="4" type="ORF">BG011_004826</name>
</gene>
<feature type="compositionally biased region" description="Low complexity" evidence="2">
    <location>
        <begin position="20"/>
        <end position="47"/>
    </location>
</feature>
<dbReference type="InterPro" id="IPR000007">
    <property type="entry name" value="Tubby_C"/>
</dbReference>
<dbReference type="AlphaFoldDB" id="A0A9P6Q0I0"/>
<keyword evidence="5" id="KW-1185">Reference proteome</keyword>
<dbReference type="SUPFAM" id="SSF54518">
    <property type="entry name" value="Tubby C-terminal domain-like"/>
    <property type="match status" value="1"/>
</dbReference>
<evidence type="ECO:0000256" key="1">
    <source>
        <dbReference type="ARBA" id="ARBA00007129"/>
    </source>
</evidence>
<reference evidence="4" key="1">
    <citation type="journal article" date="2020" name="Fungal Divers.">
        <title>Resolving the Mortierellaceae phylogeny through synthesis of multi-gene phylogenetics and phylogenomics.</title>
        <authorList>
            <person name="Vandepol N."/>
            <person name="Liber J."/>
            <person name="Desiro A."/>
            <person name="Na H."/>
            <person name="Kennedy M."/>
            <person name="Barry K."/>
            <person name="Grigoriev I.V."/>
            <person name="Miller A.N."/>
            <person name="O'Donnell K."/>
            <person name="Stajich J.E."/>
            <person name="Bonito G."/>
        </authorList>
    </citation>
    <scope>NUCLEOTIDE SEQUENCE</scope>
    <source>
        <strain evidence="4">KOD948</strain>
    </source>
</reference>
<feature type="region of interest" description="Disordered" evidence="2">
    <location>
        <begin position="1"/>
        <end position="107"/>
    </location>
</feature>
<dbReference type="PRINTS" id="PR01573">
    <property type="entry name" value="SUPERTUBBY"/>
</dbReference>
<dbReference type="InterPro" id="IPR025659">
    <property type="entry name" value="Tubby-like_C"/>
</dbReference>
<dbReference type="OrthoDB" id="8775810at2759"/>
<feature type="compositionally biased region" description="Acidic residues" evidence="2">
    <location>
        <begin position="67"/>
        <end position="102"/>
    </location>
</feature>
<evidence type="ECO:0000313" key="4">
    <source>
        <dbReference type="EMBL" id="KAG0255990.1"/>
    </source>
</evidence>
<dbReference type="PANTHER" id="PTHR16517">
    <property type="entry name" value="TUBBY-RELATED"/>
    <property type="match status" value="1"/>
</dbReference>
<dbReference type="GO" id="GO:0061512">
    <property type="term" value="P:protein localization to cilium"/>
    <property type="evidence" value="ECO:0007669"/>
    <property type="project" value="TreeGrafter"/>
</dbReference>
<name>A0A9P6Q0I0_9FUNG</name>
<feature type="domain" description="Tubby C-terminal" evidence="3">
    <location>
        <begin position="168"/>
        <end position="268"/>
    </location>
</feature>
<evidence type="ECO:0000256" key="2">
    <source>
        <dbReference type="SAM" id="MobiDB-lite"/>
    </source>
</evidence>
<evidence type="ECO:0000313" key="5">
    <source>
        <dbReference type="Proteomes" id="UP000726737"/>
    </source>
</evidence>
<protein>
    <recommendedName>
        <fullName evidence="3">Tubby C-terminal domain-containing protein</fullName>
    </recommendedName>
</protein>
<evidence type="ECO:0000259" key="3">
    <source>
        <dbReference type="Pfam" id="PF01167"/>
    </source>
</evidence>
<dbReference type="Pfam" id="PF01167">
    <property type="entry name" value="Tub"/>
    <property type="match status" value="2"/>
</dbReference>
<feature type="compositionally biased region" description="Basic and acidic residues" evidence="2">
    <location>
        <begin position="306"/>
        <end position="320"/>
    </location>
</feature>
<comment type="caution">
    <text evidence="4">The sequence shown here is derived from an EMBL/GenBank/DDBJ whole genome shotgun (WGS) entry which is preliminary data.</text>
</comment>
<proteinExistence type="inferred from homology"/>
<organism evidence="4 5">
    <name type="scientific">Mortierella polycephala</name>
    <dbReference type="NCBI Taxonomy" id="41804"/>
    <lineage>
        <taxon>Eukaryota</taxon>
        <taxon>Fungi</taxon>
        <taxon>Fungi incertae sedis</taxon>
        <taxon>Mucoromycota</taxon>
        <taxon>Mortierellomycotina</taxon>
        <taxon>Mortierellomycetes</taxon>
        <taxon>Mortierellales</taxon>
        <taxon>Mortierellaceae</taxon>
        <taxon>Mortierella</taxon>
    </lineage>
</organism>
<accession>A0A9P6Q0I0</accession>
<feature type="domain" description="Tubby C-terminal" evidence="3">
    <location>
        <begin position="302"/>
        <end position="461"/>
    </location>
</feature>